<feature type="signal peptide" evidence="2">
    <location>
        <begin position="1"/>
        <end position="15"/>
    </location>
</feature>
<evidence type="ECO:0000313" key="3">
    <source>
        <dbReference type="EMBL" id="KAK1758705.1"/>
    </source>
</evidence>
<gene>
    <name evidence="3" type="ORF">QBC47DRAFT_149702</name>
</gene>
<sequence>MFLISFFFLLVPVDSSIRPSAPSIPSGGTPGFGTPHQRLLGTPVLRSSASVRNPGCRPPLVPDPTNPTYRIMRPPLKIQAINTPPPSSWYC</sequence>
<name>A0AAJ0BI54_9PEZI</name>
<keyword evidence="2" id="KW-0732">Signal</keyword>
<evidence type="ECO:0000313" key="4">
    <source>
        <dbReference type="Proteomes" id="UP001239445"/>
    </source>
</evidence>
<dbReference type="AlphaFoldDB" id="A0AAJ0BI54"/>
<comment type="caution">
    <text evidence="3">The sequence shown here is derived from an EMBL/GenBank/DDBJ whole genome shotgun (WGS) entry which is preliminary data.</text>
</comment>
<protein>
    <recommendedName>
        <fullName evidence="5">Secreted protein</fullName>
    </recommendedName>
</protein>
<feature type="region of interest" description="Disordered" evidence="1">
    <location>
        <begin position="48"/>
        <end position="68"/>
    </location>
</feature>
<dbReference type="Proteomes" id="UP001239445">
    <property type="component" value="Unassembled WGS sequence"/>
</dbReference>
<evidence type="ECO:0000256" key="1">
    <source>
        <dbReference type="SAM" id="MobiDB-lite"/>
    </source>
</evidence>
<evidence type="ECO:0008006" key="5">
    <source>
        <dbReference type="Google" id="ProtNLM"/>
    </source>
</evidence>
<proteinExistence type="predicted"/>
<feature type="chain" id="PRO_5042563940" description="Secreted protein" evidence="2">
    <location>
        <begin position="16"/>
        <end position="91"/>
    </location>
</feature>
<feature type="compositionally biased region" description="Pro residues" evidence="1">
    <location>
        <begin position="56"/>
        <end position="65"/>
    </location>
</feature>
<organism evidence="3 4">
    <name type="scientific">Echria macrotheca</name>
    <dbReference type="NCBI Taxonomy" id="438768"/>
    <lineage>
        <taxon>Eukaryota</taxon>
        <taxon>Fungi</taxon>
        <taxon>Dikarya</taxon>
        <taxon>Ascomycota</taxon>
        <taxon>Pezizomycotina</taxon>
        <taxon>Sordariomycetes</taxon>
        <taxon>Sordariomycetidae</taxon>
        <taxon>Sordariales</taxon>
        <taxon>Schizotheciaceae</taxon>
        <taxon>Echria</taxon>
    </lineage>
</organism>
<evidence type="ECO:0000256" key="2">
    <source>
        <dbReference type="SAM" id="SignalP"/>
    </source>
</evidence>
<reference evidence="3" key="1">
    <citation type="submission" date="2023-06" db="EMBL/GenBank/DDBJ databases">
        <title>Genome-scale phylogeny and comparative genomics of the fungal order Sordariales.</title>
        <authorList>
            <consortium name="Lawrence Berkeley National Laboratory"/>
            <person name="Hensen N."/>
            <person name="Bonometti L."/>
            <person name="Westerberg I."/>
            <person name="Brannstrom I.O."/>
            <person name="Guillou S."/>
            <person name="Cros-Aarteil S."/>
            <person name="Calhoun S."/>
            <person name="Haridas S."/>
            <person name="Kuo A."/>
            <person name="Mondo S."/>
            <person name="Pangilinan J."/>
            <person name="Riley R."/>
            <person name="Labutti K."/>
            <person name="Andreopoulos B."/>
            <person name="Lipzen A."/>
            <person name="Chen C."/>
            <person name="Yanf M."/>
            <person name="Daum C."/>
            <person name="Ng V."/>
            <person name="Clum A."/>
            <person name="Steindorff A."/>
            <person name="Ohm R."/>
            <person name="Martin F."/>
            <person name="Silar P."/>
            <person name="Natvig D."/>
            <person name="Lalanne C."/>
            <person name="Gautier V."/>
            <person name="Ament-Velasquez S.L."/>
            <person name="Kruys A."/>
            <person name="Hutchinson M.I."/>
            <person name="Powell A.J."/>
            <person name="Barry K."/>
            <person name="Miller A.N."/>
            <person name="Grigoriev I.V."/>
            <person name="Debuchy R."/>
            <person name="Gladieux P."/>
            <person name="Thoren M.H."/>
            <person name="Johannesson H."/>
        </authorList>
    </citation>
    <scope>NUCLEOTIDE SEQUENCE</scope>
    <source>
        <strain evidence="3">PSN4</strain>
    </source>
</reference>
<dbReference type="EMBL" id="MU839829">
    <property type="protein sequence ID" value="KAK1758705.1"/>
    <property type="molecule type" value="Genomic_DNA"/>
</dbReference>
<accession>A0AAJ0BI54</accession>
<keyword evidence="4" id="KW-1185">Reference proteome</keyword>